<dbReference type="AlphaFoldDB" id="A0A3M7FFD2"/>
<feature type="transmembrane region" description="Helical" evidence="6">
    <location>
        <begin position="269"/>
        <end position="291"/>
    </location>
</feature>
<evidence type="ECO:0000259" key="8">
    <source>
        <dbReference type="Pfam" id="PF13127"/>
    </source>
</evidence>
<keyword evidence="3 6" id="KW-1133">Transmembrane helix</keyword>
<accession>A0A3M7FFD2</accession>
<feature type="transmembrane region" description="Helical" evidence="6">
    <location>
        <begin position="245"/>
        <end position="263"/>
    </location>
</feature>
<dbReference type="GO" id="GO:0000329">
    <property type="term" value="C:fungal-type vacuole membrane"/>
    <property type="evidence" value="ECO:0007669"/>
    <property type="project" value="TreeGrafter"/>
</dbReference>
<feature type="transmembrane region" description="Helical" evidence="6">
    <location>
        <begin position="303"/>
        <end position="322"/>
    </location>
</feature>
<dbReference type="EMBL" id="QWIQ01000435">
    <property type="protein sequence ID" value="RMY87523.1"/>
    <property type="molecule type" value="Genomic_DNA"/>
</dbReference>
<feature type="transmembrane region" description="Helical" evidence="6">
    <location>
        <begin position="375"/>
        <end position="399"/>
    </location>
</feature>
<dbReference type="Proteomes" id="UP000281468">
    <property type="component" value="Unassembled WGS sequence"/>
</dbReference>
<feature type="domain" description="EamA" evidence="7">
    <location>
        <begin position="246"/>
        <end position="317"/>
    </location>
</feature>
<name>A0A3M7FFD2_HORWE</name>
<sequence length="515" mass="56942">RIRLISPEHYLWKERLRTPTAETASLPSLSTNRILRELQQNYTSHPHSNTMAGLEPHIPATAAAADNLASSTVDGAASERAESLSTGHEHPSKRWQQWRRIVGLLLVGATVFLWTASNFLASTIFADNTYSKPYLVTYVNTSFFIVPLIPILARRAYHDPEGLKQWWRGSRQSLRQRYTPIRQEEEDVDGSAYSDSASSRRRRHSSSESQNLLLGDSMVSSQGLSVKGAPVVHPRHRASLTLPETAWLSLEFCFIWFIANYFIAACLEYTTVASSTILTSTAGVFTLIFGTMFGVEKFTLRKLLGVLASLAGIVLISSMDLSGSNTDDEHRGDFPDKSAREIAIGDALAFLSAIMYGLYAVFMKKRIDDESRVNMPLFFGLVGLLNVLLLWPGFFILHFAGIETFEMPPSAWVTTIILCNSLASLVSDLFWAYAVLLTSPIVVTVGLSMSIPLSLIGQIVLNSQTASPVYWIGALVVVLSFIFVNHEEKKDEHPVLDGDESHASLAAETCHGRVA</sequence>
<feature type="transmembrane region" description="Helical" evidence="6">
    <location>
        <begin position="342"/>
        <end position="363"/>
    </location>
</feature>
<comment type="subcellular location">
    <subcellularLocation>
        <location evidence="1">Membrane</location>
        <topology evidence="1">Multi-pass membrane protein</topology>
    </subcellularLocation>
</comment>
<feature type="transmembrane region" description="Helical" evidence="6">
    <location>
        <begin position="411"/>
        <end position="434"/>
    </location>
</feature>
<evidence type="ECO:0000256" key="3">
    <source>
        <dbReference type="ARBA" id="ARBA00022989"/>
    </source>
</evidence>
<dbReference type="InterPro" id="IPR025016">
    <property type="entry name" value="DUF3955"/>
</dbReference>
<gene>
    <name evidence="9" type="ORF">D0862_10670</name>
</gene>
<evidence type="ECO:0000256" key="1">
    <source>
        <dbReference type="ARBA" id="ARBA00004141"/>
    </source>
</evidence>
<dbReference type="SUPFAM" id="SSF103481">
    <property type="entry name" value="Multidrug resistance efflux transporter EmrE"/>
    <property type="match status" value="1"/>
</dbReference>
<dbReference type="PANTHER" id="PTHR23051:SF0">
    <property type="entry name" value="SOLUTE CARRIER FAMILY 35 MEMBER F5"/>
    <property type="match status" value="1"/>
</dbReference>
<evidence type="ECO:0000256" key="2">
    <source>
        <dbReference type="ARBA" id="ARBA00022692"/>
    </source>
</evidence>
<organism evidence="9 10">
    <name type="scientific">Hortaea werneckii</name>
    <name type="common">Black yeast</name>
    <name type="synonym">Cladosporium werneckii</name>
    <dbReference type="NCBI Taxonomy" id="91943"/>
    <lineage>
        <taxon>Eukaryota</taxon>
        <taxon>Fungi</taxon>
        <taxon>Dikarya</taxon>
        <taxon>Ascomycota</taxon>
        <taxon>Pezizomycotina</taxon>
        <taxon>Dothideomycetes</taxon>
        <taxon>Dothideomycetidae</taxon>
        <taxon>Mycosphaerellales</taxon>
        <taxon>Teratosphaeriaceae</taxon>
        <taxon>Hortaea</taxon>
    </lineage>
</organism>
<dbReference type="InterPro" id="IPR037185">
    <property type="entry name" value="EmrE-like"/>
</dbReference>
<feature type="transmembrane region" description="Helical" evidence="6">
    <location>
        <begin position="133"/>
        <end position="153"/>
    </location>
</feature>
<keyword evidence="2 6" id="KW-0812">Transmembrane</keyword>
<evidence type="ECO:0000313" key="10">
    <source>
        <dbReference type="Proteomes" id="UP000281468"/>
    </source>
</evidence>
<dbReference type="PANTHER" id="PTHR23051">
    <property type="entry name" value="SOLUTE CARRIER FAMILY 35, MEMBER F5"/>
    <property type="match status" value="1"/>
</dbReference>
<proteinExistence type="predicted"/>
<evidence type="ECO:0000256" key="5">
    <source>
        <dbReference type="SAM" id="MobiDB-lite"/>
    </source>
</evidence>
<evidence type="ECO:0000259" key="7">
    <source>
        <dbReference type="Pfam" id="PF00892"/>
    </source>
</evidence>
<dbReference type="InterPro" id="IPR000620">
    <property type="entry name" value="EamA_dom"/>
</dbReference>
<keyword evidence="4 6" id="KW-0472">Membrane</keyword>
<feature type="transmembrane region" description="Helical" evidence="6">
    <location>
        <begin position="467"/>
        <end position="484"/>
    </location>
</feature>
<protein>
    <submittedName>
        <fullName evidence="9">Uncharacterized protein</fullName>
    </submittedName>
</protein>
<evidence type="ECO:0000256" key="6">
    <source>
        <dbReference type="SAM" id="Phobius"/>
    </source>
</evidence>
<evidence type="ECO:0000313" key="9">
    <source>
        <dbReference type="EMBL" id="RMY87523.1"/>
    </source>
</evidence>
<comment type="caution">
    <text evidence="9">The sequence shown here is derived from an EMBL/GenBank/DDBJ whole genome shotgun (WGS) entry which is preliminary data.</text>
</comment>
<feature type="transmembrane region" description="Helical" evidence="6">
    <location>
        <begin position="441"/>
        <end position="461"/>
    </location>
</feature>
<feature type="non-terminal residue" evidence="9">
    <location>
        <position position="1"/>
    </location>
</feature>
<dbReference type="VEuPathDB" id="FungiDB:BTJ68_12173"/>
<feature type="region of interest" description="Disordered" evidence="5">
    <location>
        <begin position="184"/>
        <end position="209"/>
    </location>
</feature>
<dbReference type="Pfam" id="PF13127">
    <property type="entry name" value="DUF3955"/>
    <property type="match status" value="1"/>
</dbReference>
<reference evidence="9 10" key="1">
    <citation type="journal article" date="2018" name="BMC Genomics">
        <title>Genomic evidence for intraspecific hybridization in a clonal and extremely halotolerant yeast.</title>
        <authorList>
            <person name="Gostincar C."/>
            <person name="Stajich J.E."/>
            <person name="Zupancic J."/>
            <person name="Zalar P."/>
            <person name="Gunde-Cimerman N."/>
        </authorList>
    </citation>
    <scope>NUCLEOTIDE SEQUENCE [LARGE SCALE GENOMIC DNA]</scope>
    <source>
        <strain evidence="9 10">EXF-171</strain>
    </source>
</reference>
<dbReference type="Pfam" id="PF00892">
    <property type="entry name" value="EamA"/>
    <property type="match status" value="1"/>
</dbReference>
<feature type="transmembrane region" description="Helical" evidence="6">
    <location>
        <begin position="101"/>
        <end position="121"/>
    </location>
</feature>
<feature type="domain" description="DUF3955" evidence="8">
    <location>
        <begin position="102"/>
        <end position="151"/>
    </location>
</feature>
<evidence type="ECO:0000256" key="4">
    <source>
        <dbReference type="ARBA" id="ARBA00023136"/>
    </source>
</evidence>